<evidence type="ECO:0000259" key="2">
    <source>
        <dbReference type="Pfam" id="PF21302"/>
    </source>
</evidence>
<dbReference type="Pfam" id="PF21302">
    <property type="entry name" value="Zn_ribbon_RlmA"/>
    <property type="match status" value="1"/>
</dbReference>
<dbReference type="GO" id="GO:0052911">
    <property type="term" value="F:23S rRNA (guanine(745)-N(1))-methyltransferase activity"/>
    <property type="evidence" value="ECO:0007669"/>
    <property type="project" value="UniProtKB-EC"/>
</dbReference>
<protein>
    <submittedName>
        <fullName evidence="3">23S rRNA (Guanine(745)-N(1))-methyltransferase</fullName>
        <ecNumber evidence="3">2.1.1.187</ecNumber>
    </submittedName>
</protein>
<evidence type="ECO:0000313" key="4">
    <source>
        <dbReference type="Proteomes" id="UP001210678"/>
    </source>
</evidence>
<dbReference type="PIRSF" id="PIRSF018249">
    <property type="entry name" value="MyrA_prd"/>
    <property type="match status" value="1"/>
</dbReference>
<comment type="caution">
    <text evidence="3">The sequence shown here is derived from an EMBL/GenBank/DDBJ whole genome shotgun (WGS) entry which is preliminary data.</text>
</comment>
<keyword evidence="4" id="KW-1185">Reference proteome</keyword>
<dbReference type="EC" id="2.1.1.187" evidence="3"/>
<dbReference type="SUPFAM" id="SSF53335">
    <property type="entry name" value="S-adenosyl-L-methionine-dependent methyltransferases"/>
    <property type="match status" value="1"/>
</dbReference>
<evidence type="ECO:0000259" key="1">
    <source>
        <dbReference type="Pfam" id="PF13847"/>
    </source>
</evidence>
<accession>A0ABT4YPF2</accession>
<gene>
    <name evidence="3" type="primary">rlmA</name>
    <name evidence="3" type="ORF">PGX00_06760</name>
</gene>
<dbReference type="InterPro" id="IPR025714">
    <property type="entry name" value="Methyltranfer_dom"/>
</dbReference>
<dbReference type="Pfam" id="PF13847">
    <property type="entry name" value="Methyltransf_31"/>
    <property type="match status" value="1"/>
</dbReference>
<dbReference type="PANTHER" id="PTHR43460">
    <property type="entry name" value="METHYLTRANSFERASE"/>
    <property type="match status" value="1"/>
</dbReference>
<dbReference type="Proteomes" id="UP001210678">
    <property type="component" value="Unassembled WGS sequence"/>
</dbReference>
<keyword evidence="3" id="KW-0489">Methyltransferase</keyword>
<reference evidence="3 4" key="1">
    <citation type="submission" date="2023-01" db="EMBL/GenBank/DDBJ databases">
        <title>Vibrio sp. KJ40-1 sp.nov, isolated from marine algae.</title>
        <authorList>
            <person name="Butt M."/>
            <person name="Kim J.M.J."/>
            <person name="Jeon C.O.C."/>
        </authorList>
    </citation>
    <scope>NUCLEOTIDE SEQUENCE [LARGE SCALE GENOMIC DNA]</scope>
    <source>
        <strain evidence="3 4">KJ40-1</strain>
    </source>
</reference>
<feature type="domain" description="23S rRNA (guanine(745)-N(1))-methyltransferase N-terminal" evidence="2">
    <location>
        <begin position="3"/>
        <end position="46"/>
    </location>
</feature>
<proteinExistence type="predicted"/>
<dbReference type="InterPro" id="IPR048647">
    <property type="entry name" value="RlmA_N"/>
</dbReference>
<feature type="domain" description="Methyltransferase" evidence="1">
    <location>
        <begin position="84"/>
        <end position="203"/>
    </location>
</feature>
<organism evidence="3 4">
    <name type="scientific">Vibrio algarum</name>
    <dbReference type="NCBI Taxonomy" id="3020714"/>
    <lineage>
        <taxon>Bacteria</taxon>
        <taxon>Pseudomonadati</taxon>
        <taxon>Pseudomonadota</taxon>
        <taxon>Gammaproteobacteria</taxon>
        <taxon>Vibrionales</taxon>
        <taxon>Vibrionaceae</taxon>
        <taxon>Vibrio</taxon>
    </lineage>
</organism>
<dbReference type="PANTHER" id="PTHR43460:SF1">
    <property type="entry name" value="METHYLTRANSFERASE TYPE 11 DOMAIN-CONTAINING PROTEIN"/>
    <property type="match status" value="1"/>
</dbReference>
<dbReference type="RefSeq" id="WP_272133884.1">
    <property type="nucleotide sequence ID" value="NZ_JAQLOI010000001.1"/>
</dbReference>
<dbReference type="CDD" id="cd02440">
    <property type="entry name" value="AdoMet_MTases"/>
    <property type="match status" value="1"/>
</dbReference>
<name>A0ABT4YPF2_9VIBR</name>
<dbReference type="NCBIfam" id="NF008300">
    <property type="entry name" value="PRK11088.1"/>
    <property type="match status" value="1"/>
</dbReference>
<keyword evidence="3" id="KW-0808">Transferase</keyword>
<evidence type="ECO:0000313" key="3">
    <source>
        <dbReference type="EMBL" id="MDB1123378.1"/>
    </source>
</evidence>
<dbReference type="InterPro" id="IPR016718">
    <property type="entry name" value="rRNA_m1G-MeTrfase_A_prd"/>
</dbReference>
<dbReference type="InterPro" id="IPR052939">
    <property type="entry name" value="23S_rRNA_MeTrnsfrase_RlmA"/>
</dbReference>
<sequence length="272" mass="31530">MLYQCPLCSEKLNLEQRFYRCANNHQFDIAKEGYVNLIPANKKRSKNPGDNSEMMQARRRFLNNGHYAKLQQKITQICKEKLIDTNYQILDIGCGEGYYTNELESQITKSGHSTNVYGLDISKVAIRYAAKKYPLCHFSVASSQNLPFVDQSLNLILRIYAPCNIEEMNRCIADNGVVVTVTPAARHLYQLRALIYDEVRLHEEAPENIDGFNLEHEEKLSYQLNLDNSDSFDLLQMTPFAWKATDSMKQRLQNETIFTCEADFMIRIYRKN</sequence>
<dbReference type="EMBL" id="JAQLOI010000001">
    <property type="protein sequence ID" value="MDB1123378.1"/>
    <property type="molecule type" value="Genomic_DNA"/>
</dbReference>
<dbReference type="Gene3D" id="3.40.50.150">
    <property type="entry name" value="Vaccinia Virus protein VP39"/>
    <property type="match status" value="1"/>
</dbReference>
<dbReference type="InterPro" id="IPR029063">
    <property type="entry name" value="SAM-dependent_MTases_sf"/>
</dbReference>